<evidence type="ECO:0000313" key="2">
    <source>
        <dbReference type="Proteomes" id="UP000050326"/>
    </source>
</evidence>
<keyword evidence="2" id="KW-1185">Reference proteome</keyword>
<protein>
    <submittedName>
        <fullName evidence="1">Uncharacterized protein</fullName>
    </submittedName>
</protein>
<dbReference type="InterPro" id="IPR016181">
    <property type="entry name" value="Acyl_CoA_acyltransferase"/>
</dbReference>
<dbReference type="SUPFAM" id="SSF55729">
    <property type="entry name" value="Acyl-CoA N-acyltransferases (Nat)"/>
    <property type="match status" value="1"/>
</dbReference>
<reference evidence="1 2" key="1">
    <citation type="submission" date="2015-09" db="EMBL/GenBank/DDBJ databases">
        <title>Genome sequence of Oxobacter pfennigii DSM 3222.</title>
        <authorList>
            <person name="Poehlein A."/>
            <person name="Bengelsdorf F.R."/>
            <person name="Schiel-Bengelsdorf B."/>
            <person name="Duerre P."/>
            <person name="Daniel R."/>
        </authorList>
    </citation>
    <scope>NUCLEOTIDE SEQUENCE [LARGE SCALE GENOMIC DNA]</scope>
    <source>
        <strain evidence="1 2">DSM 3222</strain>
    </source>
</reference>
<dbReference type="Proteomes" id="UP000050326">
    <property type="component" value="Unassembled WGS sequence"/>
</dbReference>
<name>A0A0P8WAS6_9CLOT</name>
<evidence type="ECO:0000313" key="1">
    <source>
        <dbReference type="EMBL" id="KPU44827.1"/>
    </source>
</evidence>
<dbReference type="Gene3D" id="3.40.630.30">
    <property type="match status" value="1"/>
</dbReference>
<organism evidence="1 2">
    <name type="scientific">Oxobacter pfennigii</name>
    <dbReference type="NCBI Taxonomy" id="36849"/>
    <lineage>
        <taxon>Bacteria</taxon>
        <taxon>Bacillati</taxon>
        <taxon>Bacillota</taxon>
        <taxon>Clostridia</taxon>
        <taxon>Eubacteriales</taxon>
        <taxon>Clostridiaceae</taxon>
        <taxon>Oxobacter</taxon>
    </lineage>
</organism>
<comment type="caution">
    <text evidence="1">The sequence shown here is derived from an EMBL/GenBank/DDBJ whole genome shotgun (WGS) entry which is preliminary data.</text>
</comment>
<sequence>MIEIYNNPKQLPDTWDTAAKDNYALKKDYLIHLHEYNPCKQTYVILDKGEISSILVYYELNMNIFTYSKLKLNIPITIIGIPCSVCEKGYSLSSKDTDEIGDYIKSIKGAKIILNAESSLDLKGFAKGHTLPACIMDVKWDSFDEYLSKLRSHYRYRYKKAFKKLDAISIKALNSSDFNFEHYSLYEQVYDKSQFKLEKLSFEFFKNAGENIMEFSLSNTPVAFIQYKIVGREMVFLFGGMDYALNKEYDLYINMLLYIVRLAIENNCTHINFGQTAEEIKCRLGAFREYKYMYIHHSNPFLNKAVSLLQDLFCYKLKDIRLKVLKV</sequence>
<dbReference type="EMBL" id="LKET01000029">
    <property type="protein sequence ID" value="KPU44827.1"/>
    <property type="molecule type" value="Genomic_DNA"/>
</dbReference>
<accession>A0A0P8WAS6</accession>
<dbReference type="AlphaFoldDB" id="A0A0P8WAS6"/>
<dbReference type="OrthoDB" id="2081508at2"/>
<proteinExistence type="predicted"/>
<dbReference type="STRING" id="36849.OXPF_19130"/>
<dbReference type="RefSeq" id="WP_054874946.1">
    <property type="nucleotide sequence ID" value="NZ_LKET01000029.1"/>
</dbReference>
<gene>
    <name evidence="1" type="ORF">OXPF_19130</name>
</gene>